<dbReference type="EMBL" id="BDIP01002781">
    <property type="protein sequence ID" value="GIQ86816.1"/>
    <property type="molecule type" value="Genomic_DNA"/>
</dbReference>
<accession>A0A9K3GLJ8</accession>
<organism evidence="1 2">
    <name type="scientific">Kipferlia bialata</name>
    <dbReference type="NCBI Taxonomy" id="797122"/>
    <lineage>
        <taxon>Eukaryota</taxon>
        <taxon>Metamonada</taxon>
        <taxon>Carpediemonas-like organisms</taxon>
        <taxon>Kipferlia</taxon>
    </lineage>
</organism>
<gene>
    <name evidence="1" type="ORF">KIPB_008741</name>
</gene>
<proteinExistence type="predicted"/>
<evidence type="ECO:0000313" key="1">
    <source>
        <dbReference type="EMBL" id="GIQ86816.1"/>
    </source>
</evidence>
<comment type="caution">
    <text evidence="1">The sequence shown here is derived from an EMBL/GenBank/DDBJ whole genome shotgun (WGS) entry which is preliminary data.</text>
</comment>
<protein>
    <submittedName>
        <fullName evidence="1">Uncharacterized protein</fullName>
    </submittedName>
</protein>
<feature type="non-terminal residue" evidence="1">
    <location>
        <position position="1"/>
    </location>
</feature>
<keyword evidence="2" id="KW-1185">Reference proteome</keyword>
<sequence length="195" mass="22204">MPPVPTELVQSHPAVEFWDSDGRCACEYESSLQTGRIEYNTVAALNVMLKTCDILSFAPPPLYPEMDEGYTDTETEAEADVMNETGCDTDFINETESDNDTFCETPGHPVPDGVIVIYREQVKLPFVQAADDGPGGRRLRQVMEATGFCTYRGTLVFVYRDWLYRHYLDTGRWECEIPFSEEYYGYCWISDSTYG</sequence>
<reference evidence="1 2" key="1">
    <citation type="journal article" date="2018" name="PLoS ONE">
        <title>The draft genome of Kipferlia bialata reveals reductive genome evolution in fornicate parasites.</title>
        <authorList>
            <person name="Tanifuji G."/>
            <person name="Takabayashi S."/>
            <person name="Kume K."/>
            <person name="Takagi M."/>
            <person name="Nakayama T."/>
            <person name="Kamikawa R."/>
            <person name="Inagaki Y."/>
            <person name="Hashimoto T."/>
        </authorList>
    </citation>
    <scope>NUCLEOTIDE SEQUENCE [LARGE SCALE GENOMIC DNA]</scope>
    <source>
        <strain evidence="1">NY0173</strain>
    </source>
</reference>
<dbReference type="Proteomes" id="UP000265618">
    <property type="component" value="Unassembled WGS sequence"/>
</dbReference>
<name>A0A9K3GLJ8_9EUKA</name>
<dbReference type="AlphaFoldDB" id="A0A9K3GLJ8"/>
<evidence type="ECO:0000313" key="2">
    <source>
        <dbReference type="Proteomes" id="UP000265618"/>
    </source>
</evidence>